<keyword evidence="2" id="KW-1185">Reference proteome</keyword>
<reference evidence="1 2" key="1">
    <citation type="submission" date="2016-10" db="EMBL/GenBank/DDBJ databases">
        <authorList>
            <person name="de Groot N.N."/>
        </authorList>
    </citation>
    <scope>NUCLEOTIDE SEQUENCE [LARGE SCALE GENOMIC DNA]</scope>
    <source>
        <strain evidence="1 2">DSM 25186</strain>
    </source>
</reference>
<sequence length="140" mass="15261">MTLDGTWFGFYEYGASYGLPFFAQRVPVRITFTTSAEGIAGVCQEEATDLSVAREANLRGFLEGQVVSLVKTYAEVGAVPDANAALLGEVEETEVEYNGFLDAERNSLYGEWVIYALNETGPDGLPLVEGHGLWLLTREA</sequence>
<dbReference type="EMBL" id="FNFO01000003">
    <property type="protein sequence ID" value="SDK63270.1"/>
    <property type="molecule type" value="Genomic_DNA"/>
</dbReference>
<protein>
    <recommendedName>
        <fullName evidence="3">Lipocalin-like domain-containing protein</fullName>
    </recommendedName>
</protein>
<dbReference type="AlphaFoldDB" id="A0A1G9DHH1"/>
<dbReference type="Proteomes" id="UP000198510">
    <property type="component" value="Unassembled WGS sequence"/>
</dbReference>
<proteinExistence type="predicted"/>
<organism evidence="1 2">
    <name type="scientific">Catalinimonas alkaloidigena</name>
    <dbReference type="NCBI Taxonomy" id="1075417"/>
    <lineage>
        <taxon>Bacteria</taxon>
        <taxon>Pseudomonadati</taxon>
        <taxon>Bacteroidota</taxon>
        <taxon>Cytophagia</taxon>
        <taxon>Cytophagales</taxon>
        <taxon>Catalimonadaceae</taxon>
        <taxon>Catalinimonas</taxon>
    </lineage>
</organism>
<dbReference type="OrthoDB" id="677387at2"/>
<name>A0A1G9DHH1_9BACT</name>
<dbReference type="RefSeq" id="WP_089681063.1">
    <property type="nucleotide sequence ID" value="NZ_FNFO01000003.1"/>
</dbReference>
<gene>
    <name evidence="1" type="ORF">SAMN05421823_103133</name>
</gene>
<evidence type="ECO:0008006" key="3">
    <source>
        <dbReference type="Google" id="ProtNLM"/>
    </source>
</evidence>
<accession>A0A1G9DHH1</accession>
<evidence type="ECO:0000313" key="1">
    <source>
        <dbReference type="EMBL" id="SDK63270.1"/>
    </source>
</evidence>
<evidence type="ECO:0000313" key="2">
    <source>
        <dbReference type="Proteomes" id="UP000198510"/>
    </source>
</evidence>